<evidence type="ECO:0000313" key="3">
    <source>
        <dbReference type="Proteomes" id="UP000824108"/>
    </source>
</evidence>
<dbReference type="EMBL" id="DXAV01000090">
    <property type="protein sequence ID" value="HIZ92641.1"/>
    <property type="molecule type" value="Genomic_DNA"/>
</dbReference>
<feature type="transmembrane region" description="Helical" evidence="1">
    <location>
        <begin position="12"/>
        <end position="32"/>
    </location>
</feature>
<dbReference type="Proteomes" id="UP000824108">
    <property type="component" value="Unassembled WGS sequence"/>
</dbReference>
<keyword evidence="1" id="KW-1133">Transmembrane helix</keyword>
<reference evidence="2" key="2">
    <citation type="submission" date="2021-04" db="EMBL/GenBank/DDBJ databases">
        <authorList>
            <person name="Gilroy R."/>
        </authorList>
    </citation>
    <scope>NUCLEOTIDE SEQUENCE</scope>
    <source>
        <strain evidence="2">CHK118-2852</strain>
    </source>
</reference>
<keyword evidence="1" id="KW-0812">Transmembrane</keyword>
<name>A0A9D2H0M7_9BACE</name>
<protein>
    <submittedName>
        <fullName evidence="2">Smalltalk protein</fullName>
    </submittedName>
</protein>
<comment type="caution">
    <text evidence="2">The sequence shown here is derived from an EMBL/GenBank/DDBJ whole genome shotgun (WGS) entry which is preliminary data.</text>
</comment>
<reference evidence="2" key="1">
    <citation type="journal article" date="2021" name="PeerJ">
        <title>Extensive microbial diversity within the chicken gut microbiome revealed by metagenomics and culture.</title>
        <authorList>
            <person name="Gilroy R."/>
            <person name="Ravi A."/>
            <person name="Getino M."/>
            <person name="Pursley I."/>
            <person name="Horton D.L."/>
            <person name="Alikhan N.F."/>
            <person name="Baker D."/>
            <person name="Gharbi K."/>
            <person name="Hall N."/>
            <person name="Watson M."/>
            <person name="Adriaenssens E.M."/>
            <person name="Foster-Nyarko E."/>
            <person name="Jarju S."/>
            <person name="Secka A."/>
            <person name="Antonio M."/>
            <person name="Oren A."/>
            <person name="Chaudhuri R.R."/>
            <person name="La Ragione R."/>
            <person name="Hildebrand F."/>
            <person name="Pallen M.J."/>
        </authorList>
    </citation>
    <scope>NUCLEOTIDE SEQUENCE</scope>
    <source>
        <strain evidence="2">CHK118-2852</strain>
    </source>
</reference>
<dbReference type="Pfam" id="PF20096">
    <property type="entry name" value="DUF6486"/>
    <property type="match status" value="1"/>
</dbReference>
<proteinExistence type="predicted"/>
<dbReference type="PROSITE" id="PS51257">
    <property type="entry name" value="PROKAR_LIPOPROTEIN"/>
    <property type="match status" value="1"/>
</dbReference>
<gene>
    <name evidence="2" type="ORF">H9807_11090</name>
</gene>
<keyword evidence="1" id="KW-0472">Membrane</keyword>
<sequence length="38" mass="3926">MSETTNKKKSVWSIVLKVIVTVATALAGAFGISSCING</sequence>
<accession>A0A9D2H0M7</accession>
<dbReference type="AlphaFoldDB" id="A0A9D2H0M7"/>
<dbReference type="InterPro" id="IPR045505">
    <property type="entry name" value="DUF6486"/>
</dbReference>
<organism evidence="2 3">
    <name type="scientific">Candidatus Bacteroides merdavium</name>
    <dbReference type="NCBI Taxonomy" id="2838472"/>
    <lineage>
        <taxon>Bacteria</taxon>
        <taxon>Pseudomonadati</taxon>
        <taxon>Bacteroidota</taxon>
        <taxon>Bacteroidia</taxon>
        <taxon>Bacteroidales</taxon>
        <taxon>Bacteroidaceae</taxon>
        <taxon>Bacteroides</taxon>
    </lineage>
</organism>
<dbReference type="NCBIfam" id="NF033879">
    <property type="entry name" value="smalltalk"/>
    <property type="match status" value="1"/>
</dbReference>
<evidence type="ECO:0000256" key="1">
    <source>
        <dbReference type="SAM" id="Phobius"/>
    </source>
</evidence>
<evidence type="ECO:0000313" key="2">
    <source>
        <dbReference type="EMBL" id="HIZ92641.1"/>
    </source>
</evidence>